<keyword evidence="6 9" id="KW-0119">Carbohydrate metabolism</keyword>
<dbReference type="GO" id="GO:0006046">
    <property type="term" value="P:N-acetylglucosamine catabolic process"/>
    <property type="evidence" value="ECO:0007669"/>
    <property type="project" value="TreeGrafter"/>
</dbReference>
<feature type="binding site" evidence="11">
    <location>
        <begin position="303"/>
        <end position="305"/>
    </location>
    <ligand>
        <name>substrate</name>
    </ligand>
</feature>
<feature type="binding site" evidence="12">
    <location>
        <position position="212"/>
    </location>
    <ligand>
        <name>Zn(2+)</name>
        <dbReference type="ChEBI" id="CHEBI:29105"/>
    </ligand>
</feature>
<comment type="catalytic activity">
    <reaction evidence="7">
        <text>N-acetyl-D-glucosamine 6-phosphate + H2O = D-glucosamine 6-phosphate + acetate</text>
        <dbReference type="Rhea" id="RHEA:22936"/>
        <dbReference type="ChEBI" id="CHEBI:15377"/>
        <dbReference type="ChEBI" id="CHEBI:30089"/>
        <dbReference type="ChEBI" id="CHEBI:57513"/>
        <dbReference type="ChEBI" id="CHEBI:58725"/>
        <dbReference type="EC" id="3.5.1.25"/>
    </reaction>
</comment>
<dbReference type="GO" id="GO:0046872">
    <property type="term" value="F:metal ion binding"/>
    <property type="evidence" value="ECO:0007669"/>
    <property type="project" value="UniProtKB-KW"/>
</dbReference>
<dbReference type="AlphaFoldDB" id="A0A1G8XFM6"/>
<comment type="similarity">
    <text evidence="1 9">Belongs to the metallo-dependent hydrolases superfamily. NagA family.</text>
</comment>
<dbReference type="CDD" id="cd00854">
    <property type="entry name" value="NagA"/>
    <property type="match status" value="1"/>
</dbReference>
<dbReference type="InterPro" id="IPR011059">
    <property type="entry name" value="Metal-dep_hydrolase_composite"/>
</dbReference>
<dbReference type="Gene3D" id="3.20.20.140">
    <property type="entry name" value="Metal-dependent hydrolases"/>
    <property type="match status" value="1"/>
</dbReference>
<dbReference type="InterPro" id="IPR006680">
    <property type="entry name" value="Amidohydro-rel"/>
</dbReference>
<evidence type="ECO:0000256" key="4">
    <source>
        <dbReference type="ARBA" id="ARBA00022723"/>
    </source>
</evidence>
<dbReference type="EMBL" id="FNFK01000006">
    <property type="protein sequence ID" value="SDJ89226.1"/>
    <property type="molecule type" value="Genomic_DNA"/>
</dbReference>
<feature type="binding site" evidence="12">
    <location>
        <position position="194"/>
    </location>
    <ligand>
        <name>Zn(2+)</name>
        <dbReference type="ChEBI" id="CHEBI:29105"/>
    </ligand>
</feature>
<feature type="binding site" evidence="12">
    <location>
        <position position="128"/>
    </location>
    <ligand>
        <name>Zn(2+)</name>
        <dbReference type="ChEBI" id="CHEBI:29105"/>
    </ligand>
</feature>
<evidence type="ECO:0000256" key="1">
    <source>
        <dbReference type="ARBA" id="ARBA00010716"/>
    </source>
</evidence>
<evidence type="ECO:0000256" key="6">
    <source>
        <dbReference type="ARBA" id="ARBA00023277"/>
    </source>
</evidence>
<dbReference type="FunFam" id="3.20.20.140:FF:000004">
    <property type="entry name" value="N-acetylglucosamine-6-phosphate deacetylase"/>
    <property type="match status" value="1"/>
</dbReference>
<feature type="binding site" evidence="11">
    <location>
        <position position="247"/>
    </location>
    <ligand>
        <name>substrate</name>
    </ligand>
</feature>
<dbReference type="SUPFAM" id="SSF51338">
    <property type="entry name" value="Composite domain of metallo-dependent hydrolases"/>
    <property type="match status" value="1"/>
</dbReference>
<feature type="binding site" evidence="11">
    <location>
        <position position="223"/>
    </location>
    <ligand>
        <name>substrate</name>
    </ligand>
</feature>
<evidence type="ECO:0000256" key="9">
    <source>
        <dbReference type="PIRNR" id="PIRNR038994"/>
    </source>
</evidence>
<dbReference type="InterPro" id="IPR032466">
    <property type="entry name" value="Metal_Hydrolase"/>
</dbReference>
<dbReference type="PANTHER" id="PTHR11113">
    <property type="entry name" value="N-ACETYLGLUCOSAMINE-6-PHOSPHATE DEACETYLASE"/>
    <property type="match status" value="1"/>
</dbReference>
<dbReference type="Pfam" id="PF01979">
    <property type="entry name" value="Amidohydro_1"/>
    <property type="match status" value="1"/>
</dbReference>
<dbReference type="GO" id="GO:0008448">
    <property type="term" value="F:N-acetylglucosamine-6-phosphate deacetylase activity"/>
    <property type="evidence" value="ECO:0007669"/>
    <property type="project" value="UniProtKB-EC"/>
</dbReference>
<evidence type="ECO:0000256" key="3">
    <source>
        <dbReference type="ARBA" id="ARBA00018029"/>
    </source>
</evidence>
<name>A0A1G8XFM6_9LACT</name>
<evidence type="ECO:0000256" key="11">
    <source>
        <dbReference type="PIRSR" id="PIRSR038994-2"/>
    </source>
</evidence>
<dbReference type="Gene3D" id="2.30.40.10">
    <property type="entry name" value="Urease, subunit C, domain 1"/>
    <property type="match status" value="1"/>
</dbReference>
<evidence type="ECO:0000256" key="7">
    <source>
        <dbReference type="ARBA" id="ARBA00047647"/>
    </source>
</evidence>
<organism evidence="14 15">
    <name type="scientific">Alkalibacterium thalassium</name>
    <dbReference type="NCBI Taxonomy" id="426701"/>
    <lineage>
        <taxon>Bacteria</taxon>
        <taxon>Bacillati</taxon>
        <taxon>Bacillota</taxon>
        <taxon>Bacilli</taxon>
        <taxon>Lactobacillales</taxon>
        <taxon>Carnobacteriaceae</taxon>
        <taxon>Alkalibacterium</taxon>
    </lineage>
</organism>
<evidence type="ECO:0000259" key="13">
    <source>
        <dbReference type="Pfam" id="PF01979"/>
    </source>
</evidence>
<dbReference type="SUPFAM" id="SSF51556">
    <property type="entry name" value="Metallo-dependent hydrolases"/>
    <property type="match status" value="1"/>
</dbReference>
<comment type="pathway">
    <text evidence="8">Amino-sugar metabolism; N-acetylneuraminate degradation; D-fructose 6-phosphate from N-acetylneuraminate: step 4/5.</text>
</comment>
<sequence length="378" mass="41210">MAKVMINACIYTGEGKIDNGYIRFTEEITGVGKMEAFEEEETDEVQALDGKMIIPGFIDVHSHGGYGVDVMDADADKIGEMVNKMLEEGITSYFATTITQSDEQIEAAVKAVKEAAESNPVIQGIHIEGPFISKDFKGAQPEAFIRPAQLDTLKKWQEESGGLIKLITYAPETGDIEEFEEYCSENGIVLSAGHSGASYEELKASKATHITHLFNGQKGLHHREIGVSGYGLLEKEVMVEMIVDGYHISEPMVRLAYQTKGADGIQLITDSMRAKGLPDGESELGGQTVTVKDKQARLENGSLAGSVLTFIDAFRNMIDYTGCSIEEAVKMSAFNQAKEFGLNKKGQLKPSCDADLLIMDENLTILSTISGGKIHEFN</sequence>
<evidence type="ECO:0000256" key="5">
    <source>
        <dbReference type="ARBA" id="ARBA00022801"/>
    </source>
</evidence>
<dbReference type="OrthoDB" id="9776488at2"/>
<evidence type="ECO:0000313" key="14">
    <source>
        <dbReference type="EMBL" id="SDJ89226.1"/>
    </source>
</evidence>
<keyword evidence="15" id="KW-1185">Reference proteome</keyword>
<evidence type="ECO:0000313" key="15">
    <source>
        <dbReference type="Proteomes" id="UP000199433"/>
    </source>
</evidence>
<feature type="domain" description="Amidohydrolase-related" evidence="13">
    <location>
        <begin position="52"/>
        <end position="374"/>
    </location>
</feature>
<evidence type="ECO:0000256" key="12">
    <source>
        <dbReference type="PIRSR" id="PIRSR038994-3"/>
    </source>
</evidence>
<evidence type="ECO:0000256" key="8">
    <source>
        <dbReference type="ARBA" id="ARBA00060590"/>
    </source>
</evidence>
<keyword evidence="4 12" id="KW-0479">Metal-binding</keyword>
<feature type="binding site" evidence="11">
    <location>
        <begin position="215"/>
        <end position="216"/>
    </location>
    <ligand>
        <name>substrate</name>
    </ligand>
</feature>
<evidence type="ECO:0000256" key="2">
    <source>
        <dbReference type="ARBA" id="ARBA00011899"/>
    </source>
</evidence>
<dbReference type="RefSeq" id="WP_091265211.1">
    <property type="nucleotide sequence ID" value="NZ_FNFK01000006.1"/>
</dbReference>
<dbReference type="STRING" id="426701.SAMN04488098_100663"/>
<comment type="cofactor">
    <cofactor evidence="12">
        <name>a divalent metal cation</name>
        <dbReference type="ChEBI" id="CHEBI:60240"/>
    </cofactor>
    <text evidence="12">Binds 1 divalent metal cation per subunit.</text>
</comment>
<dbReference type="PIRSF" id="PIRSF038994">
    <property type="entry name" value="NagA"/>
    <property type="match status" value="1"/>
</dbReference>
<accession>A0A1G8XFM6</accession>
<dbReference type="Proteomes" id="UP000199433">
    <property type="component" value="Unassembled WGS sequence"/>
</dbReference>
<dbReference type="PANTHER" id="PTHR11113:SF14">
    <property type="entry name" value="N-ACETYLGLUCOSAMINE-6-PHOSPHATE DEACETYLASE"/>
    <property type="match status" value="1"/>
</dbReference>
<feature type="binding site" evidence="11">
    <location>
        <position position="139"/>
    </location>
    <ligand>
        <name>substrate</name>
    </ligand>
</feature>
<gene>
    <name evidence="14" type="ORF">SAMN04488098_100663</name>
</gene>
<reference evidence="15" key="1">
    <citation type="submission" date="2016-10" db="EMBL/GenBank/DDBJ databases">
        <authorList>
            <person name="Varghese N."/>
            <person name="Submissions S."/>
        </authorList>
    </citation>
    <scope>NUCLEOTIDE SEQUENCE [LARGE SCALE GENOMIC DNA]</scope>
    <source>
        <strain evidence="15">DSM 19181</strain>
    </source>
</reference>
<dbReference type="NCBIfam" id="TIGR00221">
    <property type="entry name" value="nagA"/>
    <property type="match status" value="1"/>
</dbReference>
<dbReference type="EC" id="3.5.1.25" evidence="2"/>
<keyword evidence="5 9" id="KW-0378">Hydrolase</keyword>
<evidence type="ECO:0000256" key="10">
    <source>
        <dbReference type="PIRSR" id="PIRSR038994-1"/>
    </source>
</evidence>
<feature type="active site" description="Proton donor/acceptor" evidence="10">
    <location>
        <position position="270"/>
    </location>
</feature>
<proteinExistence type="inferred from homology"/>
<protein>
    <recommendedName>
        <fullName evidence="3">N-acetylglucosamine-6-phosphate deacetylase</fullName>
        <ecNumber evidence="2">3.5.1.25</ecNumber>
    </recommendedName>
</protein>
<dbReference type="InterPro" id="IPR003764">
    <property type="entry name" value="GlcNAc_6-P_deAcase"/>
</dbReference>